<keyword evidence="1" id="KW-0472">Membrane</keyword>
<protein>
    <submittedName>
        <fullName evidence="2">Poly-gamma-glutamate biosynthesis protein PgsC</fullName>
    </submittedName>
</protein>
<feature type="transmembrane region" description="Helical" evidence="1">
    <location>
        <begin position="41"/>
        <end position="60"/>
    </location>
</feature>
<keyword evidence="1" id="KW-1133">Transmembrane helix</keyword>
<proteinExistence type="predicted"/>
<reference evidence="2" key="1">
    <citation type="journal article" date="2020" name="mSystems">
        <title>Genome- and Community-Level Interaction Insights into Carbon Utilization and Element Cycling Functions of Hydrothermarchaeota in Hydrothermal Sediment.</title>
        <authorList>
            <person name="Zhou Z."/>
            <person name="Liu Y."/>
            <person name="Xu W."/>
            <person name="Pan J."/>
            <person name="Luo Z.H."/>
            <person name="Li M."/>
        </authorList>
    </citation>
    <scope>NUCLEOTIDE SEQUENCE [LARGE SCALE GENOMIC DNA]</scope>
    <source>
        <strain evidence="2">SpSt-906</strain>
    </source>
</reference>
<dbReference type="GO" id="GO:0016020">
    <property type="term" value="C:membrane"/>
    <property type="evidence" value="ECO:0007669"/>
    <property type="project" value="InterPro"/>
</dbReference>
<comment type="caution">
    <text evidence="2">The sequence shown here is derived from an EMBL/GenBank/DDBJ whole genome shotgun (WGS) entry which is preliminary data.</text>
</comment>
<feature type="transmembrane region" description="Helical" evidence="1">
    <location>
        <begin position="12"/>
        <end position="35"/>
    </location>
</feature>
<accession>A0A7C3UPK8</accession>
<dbReference type="GO" id="GO:0045227">
    <property type="term" value="P:capsule polysaccharide biosynthetic process"/>
    <property type="evidence" value="ECO:0007669"/>
    <property type="project" value="InterPro"/>
</dbReference>
<organism evidence="2">
    <name type="scientific">candidate division WOR-3 bacterium</name>
    <dbReference type="NCBI Taxonomy" id="2052148"/>
    <lineage>
        <taxon>Bacteria</taxon>
        <taxon>Bacteria division WOR-3</taxon>
    </lineage>
</organism>
<dbReference type="PRINTS" id="PR01759">
    <property type="entry name" value="CAPSULEPROTC"/>
</dbReference>
<dbReference type="InterPro" id="IPR008338">
    <property type="entry name" value="Capsule_biosynth_CapC"/>
</dbReference>
<dbReference type="Pfam" id="PF14102">
    <property type="entry name" value="Caps_synth_CapC"/>
    <property type="match status" value="1"/>
</dbReference>
<keyword evidence="1" id="KW-0812">Transmembrane</keyword>
<name>A0A7C3UPK8_UNCW3</name>
<feature type="transmembrane region" description="Helical" evidence="1">
    <location>
        <begin position="128"/>
        <end position="146"/>
    </location>
</feature>
<feature type="transmembrane region" description="Helical" evidence="1">
    <location>
        <begin position="98"/>
        <end position="116"/>
    </location>
</feature>
<sequence>MLIEGIGLGMFFSFLLSEALGLAAGGIVVPGYFALTLSHPYRVTATILLGIICFLAAKFLSSFMILFGRRLFLFCVVFGYFLGYLTKLFPPLPLKGEVISIETIGYVIPGLLGYWIHRQGLIETISTLIFTAVLVRLILILLNPNLPL</sequence>
<evidence type="ECO:0000313" key="2">
    <source>
        <dbReference type="EMBL" id="HGE99343.1"/>
    </source>
</evidence>
<dbReference type="NCBIfam" id="TIGR04011">
    <property type="entry name" value="poly_gGlu_PgsC"/>
    <property type="match status" value="1"/>
</dbReference>
<gene>
    <name evidence="2" type="primary">pgsC</name>
    <name evidence="2" type="ORF">ENX07_04655</name>
</gene>
<feature type="transmembrane region" description="Helical" evidence="1">
    <location>
        <begin position="67"/>
        <end position="86"/>
    </location>
</feature>
<dbReference type="EMBL" id="DTMQ01000031">
    <property type="protein sequence ID" value="HGE99343.1"/>
    <property type="molecule type" value="Genomic_DNA"/>
</dbReference>
<evidence type="ECO:0000256" key="1">
    <source>
        <dbReference type="SAM" id="Phobius"/>
    </source>
</evidence>
<dbReference type="AlphaFoldDB" id="A0A7C3UPK8"/>